<dbReference type="SUPFAM" id="SSF109604">
    <property type="entry name" value="HD-domain/PDEase-like"/>
    <property type="match status" value="1"/>
</dbReference>
<sequence length="419" mass="46670">MQRQIRPEDVRLGMYVCGFGGSWFSHPFWRAKFVLETQHDLDRVQGSNVAYVVIDDALGIEPAVQAEARPAPAGTPSAPVRLRSPERSARAQWDEREKALERSDKQQAKALVARSMKVLRTAFADVRLGRAVRMDEVTAIVDDVVGTIDRNPRTLLEILRLKSKNEYTYLHSVAVCTLMVNAARHMAKGATETREYGLAGLLHDLGKMGVDDAILNKEGKLTDAEFLAVRNHPEHGYQVLSQSPNIPEAALDVCRHHHEKMDGSGYPFGLPAEAISMVARLGAVCDVYDALTSERVYKHAWSPVEALTAMWSWDGHFDRALLFTFMQSIGVFPAGMLVQLRSNRLALVLENKRRASRPRVLAFYATRDRAFIAPEEVTIEDNLANDSIVGAADPEAWGFADWDALAERLLRGDRRALAA</sequence>
<proteinExistence type="predicted"/>
<dbReference type="PROSITE" id="PS51832">
    <property type="entry name" value="HD_GYP"/>
    <property type="match status" value="1"/>
</dbReference>
<dbReference type="PANTHER" id="PTHR43155">
    <property type="entry name" value="CYCLIC DI-GMP PHOSPHODIESTERASE PA4108-RELATED"/>
    <property type="match status" value="1"/>
</dbReference>
<dbReference type="CDD" id="cd00077">
    <property type="entry name" value="HDc"/>
    <property type="match status" value="1"/>
</dbReference>
<feature type="region of interest" description="Disordered" evidence="1">
    <location>
        <begin position="65"/>
        <end position="91"/>
    </location>
</feature>
<dbReference type="Gene3D" id="1.10.3210.10">
    <property type="entry name" value="Hypothetical protein af1432"/>
    <property type="match status" value="1"/>
</dbReference>
<dbReference type="PANTHER" id="PTHR43155:SF2">
    <property type="entry name" value="CYCLIC DI-GMP PHOSPHODIESTERASE PA4108"/>
    <property type="match status" value="1"/>
</dbReference>
<keyword evidence="4" id="KW-1185">Reference proteome</keyword>
<evidence type="ECO:0000313" key="3">
    <source>
        <dbReference type="EMBL" id="MEJ5977316.1"/>
    </source>
</evidence>
<dbReference type="EMBL" id="JBBHJZ010000002">
    <property type="protein sequence ID" value="MEJ5977316.1"/>
    <property type="molecule type" value="Genomic_DNA"/>
</dbReference>
<comment type="caution">
    <text evidence="3">The sequence shown here is derived from an EMBL/GenBank/DDBJ whole genome shotgun (WGS) entry which is preliminary data.</text>
</comment>
<dbReference type="SMART" id="SM00471">
    <property type="entry name" value="HDc"/>
    <property type="match status" value="1"/>
</dbReference>
<evidence type="ECO:0000313" key="4">
    <source>
        <dbReference type="Proteomes" id="UP001361239"/>
    </source>
</evidence>
<dbReference type="InterPro" id="IPR003607">
    <property type="entry name" value="HD/PDEase_dom"/>
</dbReference>
<dbReference type="InterPro" id="IPR021812">
    <property type="entry name" value="DUF3391"/>
</dbReference>
<dbReference type="Pfam" id="PF11871">
    <property type="entry name" value="DUF3391"/>
    <property type="match status" value="1"/>
</dbReference>
<gene>
    <name evidence="3" type="ORF">WG901_11760</name>
</gene>
<dbReference type="Proteomes" id="UP001361239">
    <property type="component" value="Unassembled WGS sequence"/>
</dbReference>
<dbReference type="RefSeq" id="WP_339587255.1">
    <property type="nucleotide sequence ID" value="NZ_JBBHJZ010000002.1"/>
</dbReference>
<accession>A0ABU8RXB9</accession>
<dbReference type="InterPro" id="IPR037522">
    <property type="entry name" value="HD_GYP_dom"/>
</dbReference>
<dbReference type="Pfam" id="PF13487">
    <property type="entry name" value="HD_5"/>
    <property type="match status" value="1"/>
</dbReference>
<organism evidence="3 4">
    <name type="scientific">Novosphingobium anseongense</name>
    <dbReference type="NCBI Taxonomy" id="3133436"/>
    <lineage>
        <taxon>Bacteria</taxon>
        <taxon>Pseudomonadati</taxon>
        <taxon>Pseudomonadota</taxon>
        <taxon>Alphaproteobacteria</taxon>
        <taxon>Sphingomonadales</taxon>
        <taxon>Sphingomonadaceae</taxon>
        <taxon>Novosphingobium</taxon>
    </lineage>
</organism>
<evidence type="ECO:0000259" key="2">
    <source>
        <dbReference type="PROSITE" id="PS51832"/>
    </source>
</evidence>
<evidence type="ECO:0000256" key="1">
    <source>
        <dbReference type="SAM" id="MobiDB-lite"/>
    </source>
</evidence>
<feature type="domain" description="HD-GYP" evidence="2">
    <location>
        <begin position="144"/>
        <end position="341"/>
    </location>
</feature>
<reference evidence="3 4" key="1">
    <citation type="submission" date="2024-03" db="EMBL/GenBank/DDBJ databases">
        <authorList>
            <person name="Jo J.-H."/>
        </authorList>
    </citation>
    <scope>NUCLEOTIDE SEQUENCE [LARGE SCALE GENOMIC DNA]</scope>
    <source>
        <strain evidence="3 4">PS1R-30</strain>
    </source>
</reference>
<protein>
    <submittedName>
        <fullName evidence="3">HD-GYP domain-containing protein</fullName>
    </submittedName>
</protein>
<name>A0ABU8RXB9_9SPHN</name>